<name>I3XX73_SULBS</name>
<protein>
    <recommendedName>
        <fullName evidence="1">AbiTii domain-containing protein</fullName>
    </recommendedName>
</protein>
<dbReference type="PATRIC" id="fig|760154.4.peg.1257"/>
<feature type="domain" description="AbiTii" evidence="1">
    <location>
        <begin position="2"/>
        <end position="191"/>
    </location>
</feature>
<dbReference type="KEGG" id="sba:Sulba_1253"/>
<dbReference type="EMBL" id="CP003333">
    <property type="protein sequence ID" value="AFL68547.1"/>
    <property type="molecule type" value="Genomic_DNA"/>
</dbReference>
<dbReference type="RefSeq" id="WP_014769426.1">
    <property type="nucleotide sequence ID" value="NC_018002.1"/>
</dbReference>
<reference evidence="2 3" key="1">
    <citation type="submission" date="2012-06" db="EMBL/GenBank/DDBJ databases">
        <title>Complete sequence of Sulfurospirillum barnesii SES-3.</title>
        <authorList>
            <consortium name="US DOE Joint Genome Institute"/>
            <person name="Lucas S."/>
            <person name="Han J."/>
            <person name="Lapidus A."/>
            <person name="Cheng J.-F."/>
            <person name="Goodwin L."/>
            <person name="Pitluck S."/>
            <person name="Peters L."/>
            <person name="Ovchinnikova G."/>
            <person name="Lu M."/>
            <person name="Detter J.C."/>
            <person name="Han C."/>
            <person name="Tapia R."/>
            <person name="Land M."/>
            <person name="Hauser L."/>
            <person name="Kyrpides N."/>
            <person name="Ivanova N."/>
            <person name="Pagani I."/>
            <person name="Stolz J."/>
            <person name="Arkin A."/>
            <person name="Dehal P."/>
            <person name="Oremland R."/>
            <person name="Saltikov C."/>
            <person name="Basu P."/>
            <person name="Hollibaugh J."/>
            <person name="Newman D."/>
            <person name="Stolyar S."/>
            <person name="Hazen T."/>
            <person name="Woyke T."/>
        </authorList>
    </citation>
    <scope>NUCLEOTIDE SEQUENCE [LARGE SCALE GENOMIC DNA]</scope>
    <source>
        <strain evidence="3">ATCC 700032 / DSM 10660 / SES-3</strain>
    </source>
</reference>
<keyword evidence="3" id="KW-1185">Reference proteome</keyword>
<dbReference type="Pfam" id="PF18864">
    <property type="entry name" value="AbiTii"/>
    <property type="match status" value="1"/>
</dbReference>
<evidence type="ECO:0000259" key="1">
    <source>
        <dbReference type="Pfam" id="PF18864"/>
    </source>
</evidence>
<dbReference type="OrthoDB" id="5540951at2"/>
<evidence type="ECO:0000313" key="3">
    <source>
        <dbReference type="Proteomes" id="UP000006176"/>
    </source>
</evidence>
<dbReference type="eggNOG" id="ENOG502ZCM4">
    <property type="taxonomic scope" value="Bacteria"/>
</dbReference>
<accession>I3XX73</accession>
<dbReference type="HOGENOM" id="CLU_070824_0_0_7"/>
<dbReference type="STRING" id="760154.Sulba_1253"/>
<organism evidence="2 3">
    <name type="scientific">Sulfurospirillum barnesii (strain ATCC 700032 / DSM 10660 / SES-3)</name>
    <dbReference type="NCBI Taxonomy" id="760154"/>
    <lineage>
        <taxon>Bacteria</taxon>
        <taxon>Pseudomonadati</taxon>
        <taxon>Campylobacterota</taxon>
        <taxon>Epsilonproteobacteria</taxon>
        <taxon>Campylobacterales</taxon>
        <taxon>Sulfurospirillaceae</taxon>
        <taxon>Sulfurospirillum</taxon>
    </lineage>
</organism>
<dbReference type="Proteomes" id="UP000006176">
    <property type="component" value="Chromosome"/>
</dbReference>
<proteinExistence type="predicted"/>
<evidence type="ECO:0000313" key="2">
    <source>
        <dbReference type="EMBL" id="AFL68547.1"/>
    </source>
</evidence>
<dbReference type="AlphaFoldDB" id="I3XX73"/>
<dbReference type="InterPro" id="IPR041304">
    <property type="entry name" value="AbiTii"/>
</dbReference>
<gene>
    <name evidence="2" type="ordered locus">Sulba_1253</name>
</gene>
<sequence length="298" mass="33701">MKLIDEIIEILSAENSNLENALIKTKVLLHKMGEKSLLTWVNNEINGYSHDDIVPEYRIILTSIYGTATNGYTTRWNNYRLPTNHLNKKMQEQLSTQEMRESISALDLLSKSESTLQAPLPTEWCSLFSKGLAQGIYVESSYKQISQSQILQILTQIRSRLLDFLLELADKFDNFSENGDIKAESKKIKTQELFNNTVFGNNTTIIIGDKNSNISPQIISGNIDELCKVLVNLGITNDEIDELKVSIDKDQDSTTSSIIEYGQNVKNWLKKISAKAIENNSIKYIGEALDSFYGFITN</sequence>